<protein>
    <submittedName>
        <fullName evidence="1">Uncharacterized protein</fullName>
    </submittedName>
</protein>
<keyword evidence="2" id="KW-1185">Reference proteome</keyword>
<gene>
    <name evidence="1" type="ORF">QE364_001246</name>
</gene>
<organism evidence="1 2">
    <name type="scientific">Nocardioides zeae</name>
    <dbReference type="NCBI Taxonomy" id="1457234"/>
    <lineage>
        <taxon>Bacteria</taxon>
        <taxon>Bacillati</taxon>
        <taxon>Actinomycetota</taxon>
        <taxon>Actinomycetes</taxon>
        <taxon>Propionibacteriales</taxon>
        <taxon>Nocardioidaceae</taxon>
        <taxon>Nocardioides</taxon>
    </lineage>
</organism>
<comment type="caution">
    <text evidence="1">The sequence shown here is derived from an EMBL/GenBank/DDBJ whole genome shotgun (WGS) entry which is preliminary data.</text>
</comment>
<proteinExistence type="predicted"/>
<evidence type="ECO:0000313" key="1">
    <source>
        <dbReference type="EMBL" id="MDR6209546.1"/>
    </source>
</evidence>
<dbReference type="EMBL" id="JAVIZJ010000003">
    <property type="protein sequence ID" value="MDR6209546.1"/>
    <property type="molecule type" value="Genomic_DNA"/>
</dbReference>
<reference evidence="1" key="1">
    <citation type="submission" date="2023-08" db="EMBL/GenBank/DDBJ databases">
        <title>Functional and genomic diversity of the sorghum phyllosphere microbiome.</title>
        <authorList>
            <person name="Shade A."/>
        </authorList>
    </citation>
    <scope>NUCLEOTIDE SEQUENCE</scope>
    <source>
        <strain evidence="1">SORGH_AS_0885</strain>
    </source>
</reference>
<dbReference type="Proteomes" id="UP001261666">
    <property type="component" value="Unassembled WGS sequence"/>
</dbReference>
<name>A0ACC6IFN9_9ACTN</name>
<accession>A0ACC6IFN9</accession>
<sequence length="331" mass="35312">MQMFDLWGQVGAYVPLEPPADKTAVRALVGSTSAGRDELRSNATLSVDGSKLRAEVSGVAVGWVPVEVASSYLPVLAALTAQGRLPRVTARINVYDSYQPEDADSAGDGVWVSSYIALAEPHLLQPLNAPPTAAHVELPEGRKQKVAVTVDPSSVDARPWIQPEGAGWVYCSLHAHEEQLARTTREVVQVEVDSVVVGTLTPAMSKNFLPLVKLVAATGRLPVARGLIKGNHLQLEMTVAALKSSEVTQAWLRDNDLTGDNGAGRVPAPDVTDDPIEAAADPAGDDPGPDGAGADAREPGFYADPQGMADERFWDGFDWTSRIRMRPKPAR</sequence>
<evidence type="ECO:0000313" key="2">
    <source>
        <dbReference type="Proteomes" id="UP001261666"/>
    </source>
</evidence>